<dbReference type="InterPro" id="IPR050951">
    <property type="entry name" value="Retrovirus_Pol_polyprotein"/>
</dbReference>
<dbReference type="CDD" id="cd01647">
    <property type="entry name" value="RT_LTR"/>
    <property type="match status" value="1"/>
</dbReference>
<dbReference type="InterPro" id="IPR043502">
    <property type="entry name" value="DNA/RNA_pol_sf"/>
</dbReference>
<dbReference type="Pfam" id="PF17919">
    <property type="entry name" value="RT_RNaseH_2"/>
    <property type="match status" value="1"/>
</dbReference>
<accession>A0A5H2XKQ9</accession>
<dbReference type="SUPFAM" id="SSF56672">
    <property type="entry name" value="DNA/RNA polymerases"/>
    <property type="match status" value="1"/>
</dbReference>
<dbReference type="GO" id="GO:0003824">
    <property type="term" value="F:catalytic activity"/>
    <property type="evidence" value="ECO:0007669"/>
    <property type="project" value="UniProtKB-KW"/>
</dbReference>
<evidence type="ECO:0000256" key="1">
    <source>
        <dbReference type="ARBA" id="ARBA00023268"/>
    </source>
</evidence>
<evidence type="ECO:0000313" key="3">
    <source>
        <dbReference type="EMBL" id="BBN67579.1"/>
    </source>
</evidence>
<dbReference type="AlphaFoldDB" id="A0A5H2XKQ9"/>
<dbReference type="FunFam" id="3.30.70.270:FF:000020">
    <property type="entry name" value="Transposon Tf2-6 polyprotein-like Protein"/>
    <property type="match status" value="1"/>
</dbReference>
<sequence>MQAYQNMKMEEFLHLEQGSMTVFELESVSVVDLIRVVVLDPVMEVVQLDARGDSCRRSWWTRVSSDAVFFSLGAPILFVKKKDGTMRLCIDCRQLNKVTVRNMYSLPRIDDLFDQLKGAKAITSCGSGKMTCLRLLSGHYEFLVMPLGLTNAPAAFMDLMNRVCMQSSANVNSDWTEIFLRHVISVEGIYVDPQKVEAMVNWPQPSNVIEVRSFLRLVGYYRRFVAGSSTIATPLTHECEESFNELKIRLTTAPVLTTPDDSVNFVIYSDASRYELGCVLMQHGKVITYASRQLKKHKLSYPTHDLKLIVVVFALKIWRLISTGKLAKFSRIIRV</sequence>
<keyword evidence="1" id="KW-0511">Multifunctional enzyme</keyword>
<proteinExistence type="predicted"/>
<dbReference type="InterPro" id="IPR041577">
    <property type="entry name" value="RT_RNaseH_2"/>
</dbReference>
<dbReference type="EMBL" id="AP020456">
    <property type="protein sequence ID" value="BBN67579.1"/>
    <property type="molecule type" value="Genomic_DNA"/>
</dbReference>
<dbReference type="PANTHER" id="PTHR37984">
    <property type="entry name" value="PROTEIN CBG26694"/>
    <property type="match status" value="1"/>
</dbReference>
<reference evidence="3" key="1">
    <citation type="journal article" date="2019" name="Science">
        <title>Mutation of a bHLH transcription factor allowed almond domestication.</title>
        <authorList>
            <person name="Sanchez-Perez R."/>
            <person name="Pavan S."/>
            <person name="Mazzeo R."/>
            <person name="Moldovan C."/>
            <person name="Aiese Cigliano R."/>
            <person name="Del Cueto J."/>
            <person name="Ricciardi F."/>
            <person name="Lotti C."/>
            <person name="Ricciardi L."/>
            <person name="Dicenta F."/>
            <person name="Lopez-Marques R.L."/>
            <person name="Lindberg Moller B."/>
        </authorList>
    </citation>
    <scope>NUCLEOTIDE SEQUENCE</scope>
</reference>
<dbReference type="Gene3D" id="3.10.10.10">
    <property type="entry name" value="HIV Type 1 Reverse Transcriptase, subunit A, domain 1"/>
    <property type="match status" value="1"/>
</dbReference>
<organism evidence="3">
    <name type="scientific">Prunus dulcis</name>
    <name type="common">Almond</name>
    <name type="synonym">Amygdalus dulcis</name>
    <dbReference type="NCBI Taxonomy" id="3755"/>
    <lineage>
        <taxon>Eukaryota</taxon>
        <taxon>Viridiplantae</taxon>
        <taxon>Streptophyta</taxon>
        <taxon>Embryophyta</taxon>
        <taxon>Tracheophyta</taxon>
        <taxon>Spermatophyta</taxon>
        <taxon>Magnoliopsida</taxon>
        <taxon>eudicotyledons</taxon>
        <taxon>Gunneridae</taxon>
        <taxon>Pentapetalae</taxon>
        <taxon>rosids</taxon>
        <taxon>fabids</taxon>
        <taxon>Rosales</taxon>
        <taxon>Rosaceae</taxon>
        <taxon>Amygdaloideae</taxon>
        <taxon>Amygdaleae</taxon>
        <taxon>Prunus</taxon>
    </lineage>
</organism>
<protein>
    <recommendedName>
        <fullName evidence="2">Reverse transcriptase/retrotransposon-derived protein RNase H-like domain-containing protein</fullName>
    </recommendedName>
</protein>
<name>A0A5H2XKQ9_PRUDU</name>
<feature type="domain" description="Reverse transcriptase/retrotransposon-derived protein RNase H-like" evidence="2">
    <location>
        <begin position="236"/>
        <end position="321"/>
    </location>
</feature>
<dbReference type="PANTHER" id="PTHR37984:SF5">
    <property type="entry name" value="PROTEIN NYNRIN-LIKE"/>
    <property type="match status" value="1"/>
</dbReference>
<dbReference type="InterPro" id="IPR043128">
    <property type="entry name" value="Rev_trsase/Diguanyl_cyclase"/>
</dbReference>
<gene>
    <name evidence="3" type="ORF">Prudu_119S000200</name>
</gene>
<evidence type="ECO:0000259" key="2">
    <source>
        <dbReference type="Pfam" id="PF17919"/>
    </source>
</evidence>
<dbReference type="Gene3D" id="3.30.70.270">
    <property type="match status" value="2"/>
</dbReference>